<feature type="chain" id="PRO_5014415489" description="LRRCT domain-containing protein" evidence="6">
    <location>
        <begin position="28"/>
        <end position="892"/>
    </location>
</feature>
<dbReference type="SUPFAM" id="SSF52058">
    <property type="entry name" value="L domain-like"/>
    <property type="match status" value="1"/>
</dbReference>
<dbReference type="Pfam" id="PF13855">
    <property type="entry name" value="LRR_8"/>
    <property type="match status" value="2"/>
</dbReference>
<organism evidence="8 9">
    <name type="scientific">Cryptotermes secundus</name>
    <dbReference type="NCBI Taxonomy" id="105785"/>
    <lineage>
        <taxon>Eukaryota</taxon>
        <taxon>Metazoa</taxon>
        <taxon>Ecdysozoa</taxon>
        <taxon>Arthropoda</taxon>
        <taxon>Hexapoda</taxon>
        <taxon>Insecta</taxon>
        <taxon>Pterygota</taxon>
        <taxon>Neoptera</taxon>
        <taxon>Polyneoptera</taxon>
        <taxon>Dictyoptera</taxon>
        <taxon>Blattodea</taxon>
        <taxon>Blattoidea</taxon>
        <taxon>Termitoidae</taxon>
        <taxon>Kalotermitidae</taxon>
        <taxon>Cryptotermitinae</taxon>
        <taxon>Cryptotermes</taxon>
    </lineage>
</organism>
<keyword evidence="9" id="KW-1185">Reference proteome</keyword>
<evidence type="ECO:0000256" key="1">
    <source>
        <dbReference type="ARBA" id="ARBA00022614"/>
    </source>
</evidence>
<dbReference type="STRING" id="105785.A0A2J7PNC9"/>
<evidence type="ECO:0000313" key="9">
    <source>
        <dbReference type="Proteomes" id="UP000235965"/>
    </source>
</evidence>
<evidence type="ECO:0000256" key="2">
    <source>
        <dbReference type="ARBA" id="ARBA00022729"/>
    </source>
</evidence>
<reference evidence="8 9" key="1">
    <citation type="submission" date="2017-12" db="EMBL/GenBank/DDBJ databases">
        <title>Hemimetabolous genomes reveal molecular basis of termite eusociality.</title>
        <authorList>
            <person name="Harrison M.C."/>
            <person name="Jongepier E."/>
            <person name="Robertson H.M."/>
            <person name="Arning N."/>
            <person name="Bitard-Feildel T."/>
            <person name="Chao H."/>
            <person name="Childers C.P."/>
            <person name="Dinh H."/>
            <person name="Doddapaneni H."/>
            <person name="Dugan S."/>
            <person name="Gowin J."/>
            <person name="Greiner C."/>
            <person name="Han Y."/>
            <person name="Hu H."/>
            <person name="Hughes D.S.T."/>
            <person name="Huylmans A.-K."/>
            <person name="Kemena C."/>
            <person name="Kremer L.P.M."/>
            <person name="Lee S.L."/>
            <person name="Lopez-Ezquerra A."/>
            <person name="Mallet L."/>
            <person name="Monroy-Kuhn J.M."/>
            <person name="Moser A."/>
            <person name="Murali S.C."/>
            <person name="Muzny D.M."/>
            <person name="Otani S."/>
            <person name="Piulachs M.-D."/>
            <person name="Poelchau M."/>
            <person name="Qu J."/>
            <person name="Schaub F."/>
            <person name="Wada-Katsumata A."/>
            <person name="Worley K.C."/>
            <person name="Xie Q."/>
            <person name="Ylla G."/>
            <person name="Poulsen M."/>
            <person name="Gibbs R.A."/>
            <person name="Schal C."/>
            <person name="Richards S."/>
            <person name="Belles X."/>
            <person name="Korb J."/>
            <person name="Bornberg-Bauer E."/>
        </authorList>
    </citation>
    <scope>NUCLEOTIDE SEQUENCE [LARGE SCALE GENOMIC DNA]</scope>
    <source>
        <tissue evidence="8">Whole body</tissue>
    </source>
</reference>
<dbReference type="InterPro" id="IPR001611">
    <property type="entry name" value="Leu-rich_rpt"/>
</dbReference>
<feature type="coiled-coil region" evidence="4">
    <location>
        <begin position="826"/>
        <end position="855"/>
    </location>
</feature>
<evidence type="ECO:0000313" key="8">
    <source>
        <dbReference type="EMBL" id="PNF17835.1"/>
    </source>
</evidence>
<comment type="caution">
    <text evidence="8">The sequence shown here is derived from an EMBL/GenBank/DDBJ whole genome shotgun (WGS) entry which is preliminary data.</text>
</comment>
<dbReference type="InterPro" id="IPR003591">
    <property type="entry name" value="Leu-rich_rpt_typical-subtyp"/>
</dbReference>
<dbReference type="GO" id="GO:0071944">
    <property type="term" value="C:cell periphery"/>
    <property type="evidence" value="ECO:0007669"/>
    <property type="project" value="UniProtKB-ARBA"/>
</dbReference>
<evidence type="ECO:0000256" key="5">
    <source>
        <dbReference type="SAM" id="MobiDB-lite"/>
    </source>
</evidence>
<dbReference type="InterPro" id="IPR000483">
    <property type="entry name" value="Cys-rich_flank_reg_C"/>
</dbReference>
<keyword evidence="4" id="KW-0175">Coiled coil</keyword>
<dbReference type="PROSITE" id="PS51450">
    <property type="entry name" value="LRR"/>
    <property type="match status" value="3"/>
</dbReference>
<evidence type="ECO:0000256" key="4">
    <source>
        <dbReference type="SAM" id="Coils"/>
    </source>
</evidence>
<protein>
    <recommendedName>
        <fullName evidence="7">LRRCT domain-containing protein</fullName>
    </recommendedName>
</protein>
<feature type="region of interest" description="Disordered" evidence="5">
    <location>
        <begin position="720"/>
        <end position="773"/>
    </location>
</feature>
<feature type="compositionally biased region" description="Basic and acidic residues" evidence="5">
    <location>
        <begin position="728"/>
        <end position="738"/>
    </location>
</feature>
<proteinExistence type="predicted"/>
<feature type="region of interest" description="Disordered" evidence="5">
    <location>
        <begin position="681"/>
        <end position="706"/>
    </location>
</feature>
<gene>
    <name evidence="8" type="ORF">B7P43_G05803</name>
</gene>
<sequence>MKHQGMSDSTMTVLLLLVLQLPFLVICRDEQWSHQCPPACTCHESHFSELPLYRFLQDGTSLKNDIPEVPSHFNNDVTYEDVERTSENENNVLKMAMCVFQLGTEPFSLLSMLFPDVQALIILQARDSGEITLEAEHMSHFQQLQVLEIHGFHHEASNYSQNELPRIQAESEQSKLVLKNDALHPLSSLKYLNLQHIKLVGYPGQGNHASPAVIPLEPISNEISVNTAMQPTSKKIKHKGDHGSGMHRLVFLPPVDGDRDILPYKVYVEQQEQAGLSVFTGLVNLEFIRVFGCGLNEIDWAMFDGLHNLHYLLMERNHLLFIPDFAFLGVPNLRTLSLAHNQLLSLQSTSLAGLFELDKLDLSHNNFSHLSELSLPPFPKLRIADFRHNPIESVFPSTFEIMNATSILNIGGKESALSIQPNSFLGLINLKQLNIYNVSIPKMEREVLRGMPKLKELKITGTIEGLSFDAFLEVPKLENLVLHHCNIHSISMDAFYGLYGLLYLDLSHNLLESLPPGLFDQQFSLRELLLHNNKLNRLPPGLLSNIPAKMVRLDGNPWHCTCTMKDWQPAVINKVKQKSQLNFCQFHYDKGSMCNRTQTSDRYVYDKRVAPQCTTPSKFKNWSVFEVLHKELRCNRKQHIKMDRKAYLKQKYEDYEKSIKPTYVGNKTLYTYYPQNTTKPNVNQKSVVTGNSPGNAKVKQNSTQTQIHEVPTTTIFTEIKKAMPSTTELRKNEQTPEDERSESEVTDDGDITSTTQVPSVYNHSTPTSQSIDDRNYNLILDNETYINQPHVTTSKYDANITNEADRTTVTTSTHNVLDNKDVNPTSKKEKQKMELLREMKEKAAAKQKMKQTETNYFLHEENGKQIKLSKKAWKLEQERKRQQRLKRFQAQN</sequence>
<feature type="compositionally biased region" description="Acidic residues" evidence="5">
    <location>
        <begin position="739"/>
        <end position="750"/>
    </location>
</feature>
<dbReference type="InParanoid" id="A0A2J7PNC9"/>
<keyword evidence="3" id="KW-0677">Repeat</keyword>
<feature type="compositionally biased region" description="Polar residues" evidence="5">
    <location>
        <begin position="751"/>
        <end position="770"/>
    </location>
</feature>
<dbReference type="SMART" id="SM00369">
    <property type="entry name" value="LRR_TYP"/>
    <property type="match status" value="7"/>
</dbReference>
<dbReference type="SMART" id="SM00082">
    <property type="entry name" value="LRRCT"/>
    <property type="match status" value="1"/>
</dbReference>
<accession>A0A2J7PNC9</accession>
<name>A0A2J7PNC9_9NEOP</name>
<evidence type="ECO:0000256" key="6">
    <source>
        <dbReference type="SAM" id="SignalP"/>
    </source>
</evidence>
<dbReference type="Proteomes" id="UP000235965">
    <property type="component" value="Unassembled WGS sequence"/>
</dbReference>
<dbReference type="InterPro" id="IPR032675">
    <property type="entry name" value="LRR_dom_sf"/>
</dbReference>
<dbReference type="Gene3D" id="3.80.10.10">
    <property type="entry name" value="Ribonuclease Inhibitor"/>
    <property type="match status" value="2"/>
</dbReference>
<feature type="signal peptide" evidence="6">
    <location>
        <begin position="1"/>
        <end position="27"/>
    </location>
</feature>
<feature type="domain" description="LRRCT" evidence="7">
    <location>
        <begin position="556"/>
        <end position="635"/>
    </location>
</feature>
<dbReference type="PANTHER" id="PTHR24366:SF112">
    <property type="entry name" value="VASORIN"/>
    <property type="match status" value="1"/>
</dbReference>
<dbReference type="AlphaFoldDB" id="A0A2J7PNC9"/>
<dbReference type="PANTHER" id="PTHR24366">
    <property type="entry name" value="IG(IMMUNOGLOBULIN) AND LRR(LEUCINE RICH REPEAT) DOMAINS"/>
    <property type="match status" value="1"/>
</dbReference>
<evidence type="ECO:0000256" key="3">
    <source>
        <dbReference type="ARBA" id="ARBA00022737"/>
    </source>
</evidence>
<dbReference type="OrthoDB" id="2020019at2759"/>
<dbReference type="EMBL" id="NEVH01023955">
    <property type="protein sequence ID" value="PNF17835.1"/>
    <property type="molecule type" value="Genomic_DNA"/>
</dbReference>
<keyword evidence="1" id="KW-0433">Leucine-rich repeat</keyword>
<keyword evidence="2 6" id="KW-0732">Signal</keyword>
<evidence type="ECO:0000259" key="7">
    <source>
        <dbReference type="SMART" id="SM00082"/>
    </source>
</evidence>